<dbReference type="PRINTS" id="PR00063">
    <property type="entry name" value="RIBOSOMALL27"/>
</dbReference>
<evidence type="ECO:0000256" key="4">
    <source>
        <dbReference type="ARBA" id="ARBA00035175"/>
    </source>
</evidence>
<dbReference type="Proteomes" id="UP000230864">
    <property type="component" value="Unassembled WGS sequence"/>
</dbReference>
<keyword evidence="3" id="KW-0687">Ribonucleoprotein</keyword>
<evidence type="ECO:0000256" key="1">
    <source>
        <dbReference type="ARBA" id="ARBA00010797"/>
    </source>
</evidence>
<name>A0A2M7D986_9BACT</name>
<accession>A0A2M7D986</accession>
<dbReference type="PROSITE" id="PS00831">
    <property type="entry name" value="RIBOSOMAL_L27"/>
    <property type="match status" value="1"/>
</dbReference>
<dbReference type="InterPro" id="IPR018261">
    <property type="entry name" value="Ribosomal_bL27_CS"/>
</dbReference>
<dbReference type="InterPro" id="IPR001684">
    <property type="entry name" value="Ribosomal_bL27"/>
</dbReference>
<dbReference type="PANTHER" id="PTHR15893:SF0">
    <property type="entry name" value="LARGE RIBOSOMAL SUBUNIT PROTEIN BL27M"/>
    <property type="match status" value="1"/>
</dbReference>
<dbReference type="Gene3D" id="2.40.50.100">
    <property type="match status" value="1"/>
</dbReference>
<dbReference type="FunFam" id="2.40.50.100:FF:000020">
    <property type="entry name" value="50S ribosomal protein L27"/>
    <property type="match status" value="1"/>
</dbReference>
<sequence length="90" mass="9926">MAKTKAAGATKLGRDSQPKYLGIKLFQGEKAKVGSIIVRQRGTKFFPGKNVKRGGDDTLFALKEGVVRFATKRKVGFNNSQRKVRTVNVE</sequence>
<dbReference type="Pfam" id="PF01016">
    <property type="entry name" value="Ribosomal_L27"/>
    <property type="match status" value="1"/>
</dbReference>
<dbReference type="PANTHER" id="PTHR15893">
    <property type="entry name" value="RIBOSOMAL PROTEIN L27"/>
    <property type="match status" value="1"/>
</dbReference>
<evidence type="ECO:0000313" key="7">
    <source>
        <dbReference type="Proteomes" id="UP000230864"/>
    </source>
</evidence>
<dbReference type="GO" id="GO:0006412">
    <property type="term" value="P:translation"/>
    <property type="evidence" value="ECO:0007669"/>
    <property type="project" value="InterPro"/>
</dbReference>
<organism evidence="6 7">
    <name type="scientific">Candidatus Nealsonbacteria bacterium CG02_land_8_20_14_3_00_37_10</name>
    <dbReference type="NCBI Taxonomy" id="1974699"/>
    <lineage>
        <taxon>Bacteria</taxon>
        <taxon>Candidatus Nealsoniibacteriota</taxon>
    </lineage>
</organism>
<comment type="similarity">
    <text evidence="1">Belongs to the bacterial ribosomal protein bL27 family.</text>
</comment>
<comment type="caution">
    <text evidence="6">The sequence shown here is derived from an EMBL/GenBank/DDBJ whole genome shotgun (WGS) entry which is preliminary data.</text>
</comment>
<protein>
    <recommendedName>
        <fullName evidence="4">Large ribosomal subunit protein bL27</fullName>
    </recommendedName>
    <alternativeName>
        <fullName evidence="5">50S ribosomal protein L27</fullName>
    </alternativeName>
</protein>
<reference evidence="7" key="1">
    <citation type="submission" date="2017-09" db="EMBL/GenBank/DDBJ databases">
        <title>Depth-based differentiation of microbial function through sediment-hosted aquifers and enrichment of novel symbionts in the deep terrestrial subsurface.</title>
        <authorList>
            <person name="Probst A.J."/>
            <person name="Ladd B."/>
            <person name="Jarett J.K."/>
            <person name="Geller-Mcgrath D.E."/>
            <person name="Sieber C.M.K."/>
            <person name="Emerson J.B."/>
            <person name="Anantharaman K."/>
            <person name="Thomas B.C."/>
            <person name="Malmstrom R."/>
            <person name="Stieglmeier M."/>
            <person name="Klingl A."/>
            <person name="Woyke T."/>
            <person name="Ryan C.M."/>
            <person name="Banfield J.F."/>
        </authorList>
    </citation>
    <scope>NUCLEOTIDE SEQUENCE [LARGE SCALE GENOMIC DNA]</scope>
</reference>
<evidence type="ECO:0000256" key="3">
    <source>
        <dbReference type="ARBA" id="ARBA00023274"/>
    </source>
</evidence>
<gene>
    <name evidence="6" type="ORF">COS25_01980</name>
</gene>
<dbReference type="EMBL" id="PETZ01000039">
    <property type="protein sequence ID" value="PIV45026.1"/>
    <property type="molecule type" value="Genomic_DNA"/>
</dbReference>
<dbReference type="AlphaFoldDB" id="A0A2M7D986"/>
<dbReference type="GO" id="GO:0003735">
    <property type="term" value="F:structural constituent of ribosome"/>
    <property type="evidence" value="ECO:0007669"/>
    <property type="project" value="InterPro"/>
</dbReference>
<proteinExistence type="inferred from homology"/>
<dbReference type="NCBIfam" id="TIGR00062">
    <property type="entry name" value="L27"/>
    <property type="match status" value="1"/>
</dbReference>
<evidence type="ECO:0000256" key="5">
    <source>
        <dbReference type="ARBA" id="ARBA00035477"/>
    </source>
</evidence>
<evidence type="ECO:0000256" key="2">
    <source>
        <dbReference type="ARBA" id="ARBA00022980"/>
    </source>
</evidence>
<dbReference type="GO" id="GO:0022625">
    <property type="term" value="C:cytosolic large ribosomal subunit"/>
    <property type="evidence" value="ECO:0007669"/>
    <property type="project" value="TreeGrafter"/>
</dbReference>
<evidence type="ECO:0000313" key="6">
    <source>
        <dbReference type="EMBL" id="PIV45026.1"/>
    </source>
</evidence>
<keyword evidence="2 6" id="KW-0689">Ribosomal protein</keyword>
<dbReference type="SUPFAM" id="SSF110324">
    <property type="entry name" value="Ribosomal L27 protein-like"/>
    <property type="match status" value="1"/>
</dbReference>